<keyword evidence="7" id="KW-0118">Viral capsid assembly</keyword>
<name>A0A6J5N9M2_9CAUD</name>
<dbReference type="Pfam" id="PF12236">
    <property type="entry name" value="Head-tail_con"/>
    <property type="match status" value="1"/>
</dbReference>
<keyword evidence="10" id="KW-1160">Virus entry into host cell</keyword>
<dbReference type="EMBL" id="LR796601">
    <property type="protein sequence ID" value="CAB4153830.1"/>
    <property type="molecule type" value="Genomic_DNA"/>
</dbReference>
<keyword evidence="9" id="KW-0231">Viral genome packaging</keyword>
<dbReference type="GO" id="GO:0044423">
    <property type="term" value="C:virion component"/>
    <property type="evidence" value="ECO:0007669"/>
    <property type="project" value="UniProtKB-KW"/>
</dbReference>
<keyword evidence="8" id="KW-1171">Viral genome ejection through host cell envelope</keyword>
<keyword evidence="4" id="KW-1162">Viral penetration into host cytoplasm</keyword>
<evidence type="ECO:0000256" key="5">
    <source>
        <dbReference type="ARBA" id="ARBA00022612"/>
    </source>
</evidence>
<evidence type="ECO:0000256" key="3">
    <source>
        <dbReference type="ARBA" id="ARBA00022470"/>
    </source>
</evidence>
<reference evidence="11" key="1">
    <citation type="submission" date="2020-04" db="EMBL/GenBank/DDBJ databases">
        <authorList>
            <person name="Chiriac C."/>
            <person name="Salcher M."/>
            <person name="Ghai R."/>
            <person name="Kavagutti S V."/>
        </authorList>
    </citation>
    <scope>NUCLEOTIDE SEQUENCE</scope>
</reference>
<evidence type="ECO:0000256" key="7">
    <source>
        <dbReference type="ARBA" id="ARBA00022950"/>
    </source>
</evidence>
<organism evidence="11">
    <name type="scientific">uncultured Caudovirales phage</name>
    <dbReference type="NCBI Taxonomy" id="2100421"/>
    <lineage>
        <taxon>Viruses</taxon>
        <taxon>Duplodnaviria</taxon>
        <taxon>Heunggongvirae</taxon>
        <taxon>Uroviricota</taxon>
        <taxon>Caudoviricetes</taxon>
        <taxon>Peduoviridae</taxon>
        <taxon>Maltschvirus</taxon>
        <taxon>Maltschvirus maltsch</taxon>
    </lineage>
</organism>
<comment type="subcellular location">
    <subcellularLocation>
        <location evidence="2">Virion</location>
    </subcellularLocation>
</comment>
<dbReference type="GO" id="GO:0099002">
    <property type="term" value="P:symbiont genome ejection through host cell envelope, short tail mechanism"/>
    <property type="evidence" value="ECO:0007669"/>
    <property type="project" value="UniProtKB-KW"/>
</dbReference>
<proteinExistence type="predicted"/>
<sequence>MATNDAPGGMRLTPEQILKRQVAAQAKKDEFQQLYQDAYEFALPQRQLYGVWEGGATGSKKMQRVFDSTAINSTQRFANRLQSVVFPPQRKWAKLEAGSDIPLDRRQQAQAVLEVYQEKMFTMLNQSNFDIAMGEFLLDLAVGTACMMVQPGDDVQPLNFIPVPLFLVSYEEGANGQVDNVYRRMRMKGESIQRQWPDANIPDDMARRIEQKPTDDIELLEATIYDHKRGDYCYHVIDKVSKQELVYRRRKMSPWVISRYMKVAGEIYGRGPLMTALPDIKTLNKTIELLLKNASLAVAGVYTAADDGVLNPNTVKIVPGAIIPVARNGGSQGPALLPLPRSGDFNISQLVINDLRSNVKRILLDESLPPDNMSARSATEIVERMKELAQNLGSAFGRLINETMIPVTAKILEVMDERGLIDMPLRVNGLEVKVTPVAPLAMAQNMEEVNSIMQYMQITQSLGTDGQLAIKTDMLVDYLADKLGVPAAVRNTAPERAVLMEEMRNQQQQQAIAQAMAMQAQAGAGMPALPAPQGAM</sequence>
<evidence type="ECO:0000256" key="10">
    <source>
        <dbReference type="ARBA" id="ARBA00023296"/>
    </source>
</evidence>
<evidence type="ECO:0000256" key="2">
    <source>
        <dbReference type="ARBA" id="ARBA00004328"/>
    </source>
</evidence>
<evidence type="ECO:0000256" key="6">
    <source>
        <dbReference type="ARBA" id="ARBA00022844"/>
    </source>
</evidence>
<evidence type="ECO:0000313" key="11">
    <source>
        <dbReference type="EMBL" id="CAB4153830.1"/>
    </source>
</evidence>
<dbReference type="InterPro" id="IPR020991">
    <property type="entry name" value="Connector_podovirus"/>
</dbReference>
<gene>
    <name evidence="11" type="ORF">UFOVP628_27</name>
</gene>
<evidence type="ECO:0000256" key="9">
    <source>
        <dbReference type="ARBA" id="ARBA00023219"/>
    </source>
</evidence>
<keyword evidence="6" id="KW-0946">Virion</keyword>
<evidence type="ECO:0000256" key="8">
    <source>
        <dbReference type="ARBA" id="ARBA00023009"/>
    </source>
</evidence>
<keyword evidence="5" id="KW-1188">Viral release from host cell</keyword>
<comment type="function">
    <text evidence="1">Forms the portal vertex of the capsid. This portal plays critical roles in head assembly, genome packaging, neck/tail attachment, and genome ejection. The portal protein multimerizes as a single ring-shaped homododecamer arranged around a central channel.</text>
</comment>
<evidence type="ECO:0000256" key="1">
    <source>
        <dbReference type="ARBA" id="ARBA00003421"/>
    </source>
</evidence>
<evidence type="ECO:0000256" key="4">
    <source>
        <dbReference type="ARBA" id="ARBA00022595"/>
    </source>
</evidence>
<accession>A0A6J5N9M2</accession>
<protein>
    <submittedName>
        <fullName evidence="11">Head-to-tail connector protein, podovirus-type</fullName>
    </submittedName>
</protein>
<keyword evidence="3" id="KW-1244">Viral short tail ejection system</keyword>